<keyword evidence="3" id="KW-0472">Membrane</keyword>
<dbReference type="RefSeq" id="WP_162666987.1">
    <property type="nucleotide sequence ID" value="NZ_LR593886.1"/>
</dbReference>
<dbReference type="AlphaFoldDB" id="A0A6P2CT08"/>
<sequence length="872" mass="95660">MATDSRQRTTWGSRFRFLIRALGATGFMAVVVGLPLASISLPPVNLTSWSGWLSVPDVLKAGTTGAHGELAKFASWAIVGGLGAVALALVVEALGLLFGATRRAAASTTATIGAVAAVALLVCVNIYSFSHYGRIDSTRDQRFTLPAEITNELSQLRASSPTTIVVHQTHNFGRVAPQRDSYTKAAEEKVTEKVRDLVDQFRALGPQFKVVVLDTEAFGYQRERDALTKDAPELLTALNAAPENSIFFHANKRVQRLSFNEFMQLDKTASEEANGGRANLVLLPQGIETFARRIVTVQERRPKVAVCVVHELLTTGSDDTRFTLAGLKQSLTTQGFDVVDIVLKKGWASARALTDLKPAADTREESTLERLEGEFEDAEAEAVSARAEVAQFEAIRGLVEKIKGRPWEERKAFYQRFVRGAITEGSEPELLALLAKRLKRAQDELEEASKKKQEAEKRLAEAMKDERPLQDRRMTDVSAKFTKQLADVDLLIVPRYTTEDAMKGPGVEANLHALSKEQAKVVKAFMKQGKPVLACLGPITPQVATAPSAPAEEFDKEFTKEIANATDDLEKMLAERGIDLGRSVILFDGEPKALTRGDQFGGGAASVPRLTIGSAGSESQLKLNPIAAAYRLTERTAARTDDHTTQDAPNQKFGIQLRAVRPVSVITDWQRFQPFTGEIAFTAADSWSELQPYPRVGRRPDGSRALVYAPKYEPTTLDDPKKGGRDEEKRGPFSIGVAIENKIPASWVDEDYERQEAAAALLAPVDSMLAVGLSVAATKIERPTQRTVVFGSGHLFSGQELKPAQEKLLLHTVNWLTAREDRLPKSDQPAWQYPRVELDDRAKNLWQLGAAVGLPLVAAYAGLLAMMRRRMR</sequence>
<feature type="transmembrane region" description="Helical" evidence="3">
    <location>
        <begin position="21"/>
        <end position="41"/>
    </location>
</feature>
<dbReference type="KEGG" id="gms:SOIL9_56450"/>
<feature type="transmembrane region" description="Helical" evidence="3">
    <location>
        <begin position="845"/>
        <end position="866"/>
    </location>
</feature>
<protein>
    <submittedName>
        <fullName evidence="4">Uncharacterized protein</fullName>
    </submittedName>
</protein>
<evidence type="ECO:0000313" key="5">
    <source>
        <dbReference type="Proteomes" id="UP000464178"/>
    </source>
</evidence>
<dbReference type="Proteomes" id="UP000464178">
    <property type="component" value="Chromosome"/>
</dbReference>
<feature type="transmembrane region" description="Helical" evidence="3">
    <location>
        <begin position="73"/>
        <end position="98"/>
    </location>
</feature>
<dbReference type="EMBL" id="LR593886">
    <property type="protein sequence ID" value="VTR92069.1"/>
    <property type="molecule type" value="Genomic_DNA"/>
</dbReference>
<reference evidence="4 5" key="1">
    <citation type="submission" date="2019-05" db="EMBL/GenBank/DDBJ databases">
        <authorList>
            <consortium name="Science for Life Laboratories"/>
        </authorList>
    </citation>
    <scope>NUCLEOTIDE SEQUENCE [LARGE SCALE GENOMIC DNA]</scope>
    <source>
        <strain evidence="4">Soil9</strain>
    </source>
</reference>
<evidence type="ECO:0000313" key="4">
    <source>
        <dbReference type="EMBL" id="VTR92069.1"/>
    </source>
</evidence>
<keyword evidence="5" id="KW-1185">Reference proteome</keyword>
<feature type="region of interest" description="Disordered" evidence="2">
    <location>
        <begin position="709"/>
        <end position="731"/>
    </location>
</feature>
<organism evidence="4 5">
    <name type="scientific">Gemmata massiliana</name>
    <dbReference type="NCBI Taxonomy" id="1210884"/>
    <lineage>
        <taxon>Bacteria</taxon>
        <taxon>Pseudomonadati</taxon>
        <taxon>Planctomycetota</taxon>
        <taxon>Planctomycetia</taxon>
        <taxon>Gemmatales</taxon>
        <taxon>Gemmataceae</taxon>
        <taxon>Gemmata</taxon>
    </lineage>
</organism>
<proteinExistence type="predicted"/>
<evidence type="ECO:0000256" key="3">
    <source>
        <dbReference type="SAM" id="Phobius"/>
    </source>
</evidence>
<keyword evidence="3" id="KW-0812">Transmembrane</keyword>
<keyword evidence="3" id="KW-1133">Transmembrane helix</keyword>
<gene>
    <name evidence="4" type="ORF">SOIL9_56450</name>
</gene>
<name>A0A6P2CT08_9BACT</name>
<feature type="compositionally biased region" description="Basic and acidic residues" evidence="2">
    <location>
        <begin position="718"/>
        <end position="731"/>
    </location>
</feature>
<evidence type="ECO:0000256" key="1">
    <source>
        <dbReference type="SAM" id="Coils"/>
    </source>
</evidence>
<feature type="transmembrane region" description="Helical" evidence="3">
    <location>
        <begin position="110"/>
        <end position="129"/>
    </location>
</feature>
<feature type="coiled-coil region" evidence="1">
    <location>
        <begin position="361"/>
        <end position="395"/>
    </location>
</feature>
<feature type="region of interest" description="Disordered" evidence="2">
    <location>
        <begin position="445"/>
        <end position="464"/>
    </location>
</feature>
<accession>A0A6P2CT08</accession>
<evidence type="ECO:0000256" key="2">
    <source>
        <dbReference type="SAM" id="MobiDB-lite"/>
    </source>
</evidence>
<keyword evidence="1" id="KW-0175">Coiled coil</keyword>